<keyword evidence="1" id="KW-1133">Transmembrane helix</keyword>
<keyword evidence="1" id="KW-0812">Transmembrane</keyword>
<feature type="transmembrane region" description="Helical" evidence="1">
    <location>
        <begin position="7"/>
        <end position="25"/>
    </location>
</feature>
<evidence type="ECO:0000313" key="3">
    <source>
        <dbReference type="Proteomes" id="UP000886740"/>
    </source>
</evidence>
<name>A0A9D1X7G4_9BACT</name>
<evidence type="ECO:0000313" key="2">
    <source>
        <dbReference type="EMBL" id="HIX73995.1"/>
    </source>
</evidence>
<sequence length="116" mass="12731">MNNRFRTILFDVAAVLVLLGAILYASDNGVAPYLFAAGAAGVSVCYLTLPVKDLNFRQKRLHRFNVIAGLLMICASGLMFDGRKEWVICLCVAAILQVYTAFVSGGKRKDQNESKQ</sequence>
<evidence type="ECO:0000256" key="1">
    <source>
        <dbReference type="SAM" id="Phobius"/>
    </source>
</evidence>
<feature type="transmembrane region" description="Helical" evidence="1">
    <location>
        <begin position="31"/>
        <end position="49"/>
    </location>
</feature>
<dbReference type="AlphaFoldDB" id="A0A9D1X7G4"/>
<comment type="caution">
    <text evidence="2">The sequence shown here is derived from an EMBL/GenBank/DDBJ whole genome shotgun (WGS) entry which is preliminary data.</text>
</comment>
<dbReference type="Proteomes" id="UP000886740">
    <property type="component" value="Unassembled WGS sequence"/>
</dbReference>
<organism evidence="2 3">
    <name type="scientific">Candidatus Parabacteroides intestinipullorum</name>
    <dbReference type="NCBI Taxonomy" id="2838723"/>
    <lineage>
        <taxon>Bacteria</taxon>
        <taxon>Pseudomonadati</taxon>
        <taxon>Bacteroidota</taxon>
        <taxon>Bacteroidia</taxon>
        <taxon>Bacteroidales</taxon>
        <taxon>Tannerellaceae</taxon>
        <taxon>Parabacteroides</taxon>
    </lineage>
</organism>
<proteinExistence type="predicted"/>
<feature type="transmembrane region" description="Helical" evidence="1">
    <location>
        <begin position="86"/>
        <end position="106"/>
    </location>
</feature>
<reference evidence="2" key="2">
    <citation type="submission" date="2021-04" db="EMBL/GenBank/DDBJ databases">
        <authorList>
            <person name="Gilroy R."/>
        </authorList>
    </citation>
    <scope>NUCLEOTIDE SEQUENCE</scope>
    <source>
        <strain evidence="2">ChiGjej6B6-14162</strain>
    </source>
</reference>
<gene>
    <name evidence="2" type="ORF">H9977_02985</name>
</gene>
<feature type="transmembrane region" description="Helical" evidence="1">
    <location>
        <begin position="61"/>
        <end position="80"/>
    </location>
</feature>
<protein>
    <submittedName>
        <fullName evidence="2">Uncharacterized protein</fullName>
    </submittedName>
</protein>
<reference evidence="2" key="1">
    <citation type="journal article" date="2021" name="PeerJ">
        <title>Extensive microbial diversity within the chicken gut microbiome revealed by metagenomics and culture.</title>
        <authorList>
            <person name="Gilroy R."/>
            <person name="Ravi A."/>
            <person name="Getino M."/>
            <person name="Pursley I."/>
            <person name="Horton D.L."/>
            <person name="Alikhan N.F."/>
            <person name="Baker D."/>
            <person name="Gharbi K."/>
            <person name="Hall N."/>
            <person name="Watson M."/>
            <person name="Adriaenssens E.M."/>
            <person name="Foster-Nyarko E."/>
            <person name="Jarju S."/>
            <person name="Secka A."/>
            <person name="Antonio M."/>
            <person name="Oren A."/>
            <person name="Chaudhuri R.R."/>
            <person name="La Ragione R."/>
            <person name="Hildebrand F."/>
            <person name="Pallen M.J."/>
        </authorList>
    </citation>
    <scope>NUCLEOTIDE SEQUENCE</scope>
    <source>
        <strain evidence="2">ChiGjej6B6-14162</strain>
    </source>
</reference>
<dbReference type="EMBL" id="DXEL01000026">
    <property type="protein sequence ID" value="HIX73995.1"/>
    <property type="molecule type" value="Genomic_DNA"/>
</dbReference>
<keyword evidence="1" id="KW-0472">Membrane</keyword>
<accession>A0A9D1X7G4</accession>